<sequence length="181" mass="19465">MRKFLLLLSALTMAIGLTACSSKDDAKTEKNDTPKETAKEAEAPKVDVKKELVKFYIELGNKINAKDADLNAYEKKASNPDAKPEELPTVEEKAAASESAAAVASELNSTQIPAGLKDQQADLEAIVKDYAASYQAKADELKKDTPNFEAADTTFAQAEEKLGKVFESAKLLAPSLGKQVN</sequence>
<evidence type="ECO:0000256" key="2">
    <source>
        <dbReference type="SAM" id="SignalP"/>
    </source>
</evidence>
<evidence type="ECO:0000313" key="3">
    <source>
        <dbReference type="EMBL" id="WHY87627.1"/>
    </source>
</evidence>
<keyword evidence="4" id="KW-1185">Reference proteome</keyword>
<reference evidence="3" key="1">
    <citation type="submission" date="2023-05" db="EMBL/GenBank/DDBJ databases">
        <title>Comparative genomics of Bacillaceae isolates and their secondary metabolite potential.</title>
        <authorList>
            <person name="Song L."/>
            <person name="Nielsen L.J."/>
            <person name="Mohite O."/>
            <person name="Xu X."/>
            <person name="Weber T."/>
            <person name="Kovacs A.T."/>
        </authorList>
    </citation>
    <scope>NUCLEOTIDE SEQUENCE</scope>
    <source>
        <strain evidence="3">XLM17</strain>
    </source>
</reference>
<dbReference type="Proteomes" id="UP001178288">
    <property type="component" value="Chromosome"/>
</dbReference>
<name>A0AA95SC71_9BACI</name>
<evidence type="ECO:0000313" key="4">
    <source>
        <dbReference type="Proteomes" id="UP001178288"/>
    </source>
</evidence>
<dbReference type="AlphaFoldDB" id="A0AA95SC71"/>
<dbReference type="EMBL" id="CP126114">
    <property type="protein sequence ID" value="WHY87627.1"/>
    <property type="molecule type" value="Genomic_DNA"/>
</dbReference>
<dbReference type="PROSITE" id="PS51257">
    <property type="entry name" value="PROKAR_LIPOPROTEIN"/>
    <property type="match status" value="1"/>
</dbReference>
<proteinExistence type="predicted"/>
<gene>
    <name evidence="3" type="ORF">QNH39_07300</name>
</gene>
<evidence type="ECO:0000256" key="1">
    <source>
        <dbReference type="SAM" id="MobiDB-lite"/>
    </source>
</evidence>
<protein>
    <recommendedName>
        <fullName evidence="5">Lipoprotein</fullName>
    </recommendedName>
</protein>
<feature type="region of interest" description="Disordered" evidence="1">
    <location>
        <begin position="23"/>
        <end position="44"/>
    </location>
</feature>
<evidence type="ECO:0008006" key="5">
    <source>
        <dbReference type="Google" id="ProtNLM"/>
    </source>
</evidence>
<dbReference type="KEGG" id="nnv:QNH39_07300"/>
<accession>A0AA95SC71</accession>
<dbReference type="RefSeq" id="WP_066084029.1">
    <property type="nucleotide sequence ID" value="NZ_CP126114.1"/>
</dbReference>
<keyword evidence="2" id="KW-0732">Signal</keyword>
<feature type="signal peptide" evidence="2">
    <location>
        <begin position="1"/>
        <end position="19"/>
    </location>
</feature>
<organism evidence="3 4">
    <name type="scientific">Neobacillus novalis</name>
    <dbReference type="NCBI Taxonomy" id="220687"/>
    <lineage>
        <taxon>Bacteria</taxon>
        <taxon>Bacillati</taxon>
        <taxon>Bacillota</taxon>
        <taxon>Bacilli</taxon>
        <taxon>Bacillales</taxon>
        <taxon>Bacillaceae</taxon>
        <taxon>Neobacillus</taxon>
    </lineage>
</organism>
<feature type="chain" id="PRO_5041667807" description="Lipoprotein" evidence="2">
    <location>
        <begin position="20"/>
        <end position="181"/>
    </location>
</feature>